<keyword evidence="1" id="KW-0175">Coiled coil</keyword>
<comment type="caution">
    <text evidence="3">The sequence shown here is derived from an EMBL/GenBank/DDBJ whole genome shotgun (WGS) entry which is preliminary data.</text>
</comment>
<feature type="region of interest" description="Disordered" evidence="2">
    <location>
        <begin position="279"/>
        <end position="449"/>
    </location>
</feature>
<dbReference type="AlphaFoldDB" id="A0AAN8F624"/>
<feature type="compositionally biased region" description="Polar residues" evidence="2">
    <location>
        <begin position="1"/>
        <end position="15"/>
    </location>
</feature>
<feature type="compositionally biased region" description="Basic residues" evidence="2">
    <location>
        <begin position="232"/>
        <end position="242"/>
    </location>
</feature>
<feature type="compositionally biased region" description="Basic and acidic residues" evidence="2">
    <location>
        <begin position="73"/>
        <end position="84"/>
    </location>
</feature>
<organism evidence="3 4">
    <name type="scientific">Trichostrongylus colubriformis</name>
    <name type="common">Black scour worm</name>
    <dbReference type="NCBI Taxonomy" id="6319"/>
    <lineage>
        <taxon>Eukaryota</taxon>
        <taxon>Metazoa</taxon>
        <taxon>Ecdysozoa</taxon>
        <taxon>Nematoda</taxon>
        <taxon>Chromadorea</taxon>
        <taxon>Rhabditida</taxon>
        <taxon>Rhabditina</taxon>
        <taxon>Rhabditomorpha</taxon>
        <taxon>Strongyloidea</taxon>
        <taxon>Trichostrongylidae</taxon>
        <taxon>Trichostrongylus</taxon>
    </lineage>
</organism>
<feature type="coiled-coil region" evidence="1">
    <location>
        <begin position="136"/>
        <end position="170"/>
    </location>
</feature>
<evidence type="ECO:0000313" key="4">
    <source>
        <dbReference type="Proteomes" id="UP001331761"/>
    </source>
</evidence>
<sequence>MAQGDATQGRTNDANSSKPTPKTPTSPDRPSSLQTKSRPTQQRLPQTNPRNRRQPPPLPTQNPSSSSTPNAEQPEKATLKRKLDASQSAVEEDLPFKRGRADGTILKDLLQQGGRILLHAASKVDQLAPAVTIVPSQEALHHLQQLEQQIKSQQDQINKMQTAIEAKMEKILAKTESLVARVSEMEKNSARTDVNALAKTIREDLLKELQNLPESKNKRSDLRQPSSERSGRIHPTHGTKHHVPAEPLPEEERIKRQLRETERELAALEKELVEVRTAIEKEWESDNEDKDVSFKRLDRLRERKHRFQANKARLEQERRQLQGRLEREREKKHSNPENETRQDNNQEVKGGKIQDRQRERKDDGNRPRSRRQTEEDSGRRDQDRQAGDRSKRGERRETEDCRDDESRESERRRDREMDKGQEREQVDTDRTSPDRTPSDRTTAEPSESC</sequence>
<name>A0AAN8F624_TRICO</name>
<feature type="compositionally biased region" description="Low complexity" evidence="2">
    <location>
        <begin position="61"/>
        <end position="70"/>
    </location>
</feature>
<evidence type="ECO:0000313" key="3">
    <source>
        <dbReference type="EMBL" id="KAK5973796.1"/>
    </source>
</evidence>
<feature type="region of interest" description="Disordered" evidence="2">
    <location>
        <begin position="1"/>
        <end position="101"/>
    </location>
</feature>
<protein>
    <submittedName>
        <fullName evidence="3">Uncharacterized protein</fullName>
    </submittedName>
</protein>
<reference evidence="3 4" key="1">
    <citation type="submission" date="2019-10" db="EMBL/GenBank/DDBJ databases">
        <title>Assembly and Annotation for the nematode Trichostrongylus colubriformis.</title>
        <authorList>
            <person name="Martin J."/>
        </authorList>
    </citation>
    <scope>NUCLEOTIDE SEQUENCE [LARGE SCALE GENOMIC DNA]</scope>
    <source>
        <strain evidence="3">G859</strain>
        <tissue evidence="3">Whole worm</tissue>
    </source>
</reference>
<dbReference type="Proteomes" id="UP001331761">
    <property type="component" value="Unassembled WGS sequence"/>
</dbReference>
<proteinExistence type="predicted"/>
<feature type="compositionally biased region" description="Basic and acidic residues" evidence="2">
    <location>
        <begin position="312"/>
        <end position="442"/>
    </location>
</feature>
<feature type="compositionally biased region" description="Basic and acidic residues" evidence="2">
    <location>
        <begin position="279"/>
        <end position="301"/>
    </location>
</feature>
<keyword evidence="4" id="KW-1185">Reference proteome</keyword>
<dbReference type="EMBL" id="WIXE01015059">
    <property type="protein sequence ID" value="KAK5973796.1"/>
    <property type="molecule type" value="Genomic_DNA"/>
</dbReference>
<evidence type="ECO:0000256" key="2">
    <source>
        <dbReference type="SAM" id="MobiDB-lite"/>
    </source>
</evidence>
<evidence type="ECO:0000256" key="1">
    <source>
        <dbReference type="SAM" id="Coils"/>
    </source>
</evidence>
<accession>A0AAN8F624</accession>
<gene>
    <name evidence="3" type="ORF">GCK32_014251</name>
</gene>
<feature type="region of interest" description="Disordered" evidence="2">
    <location>
        <begin position="209"/>
        <end position="252"/>
    </location>
</feature>
<feature type="compositionally biased region" description="Low complexity" evidence="2">
    <location>
        <begin position="16"/>
        <end position="32"/>
    </location>
</feature>